<dbReference type="KEGG" id="mbry:B1812_19020"/>
<dbReference type="AlphaFoldDB" id="A0A1W6MZ30"/>
<dbReference type="Gene3D" id="3.90.780.10">
    <property type="entry name" value="5'-Nucleotidase, C-terminal domain"/>
    <property type="match status" value="1"/>
</dbReference>
<dbReference type="Proteomes" id="UP000193978">
    <property type="component" value="Chromosome"/>
</dbReference>
<dbReference type="PRINTS" id="PR01607">
    <property type="entry name" value="APYRASEFAMLY"/>
</dbReference>
<evidence type="ECO:0000259" key="4">
    <source>
        <dbReference type="Pfam" id="PF02872"/>
    </source>
</evidence>
<dbReference type="SUPFAM" id="SSF55816">
    <property type="entry name" value="5'-nucleotidase (syn. UDP-sugar hydrolase), C-terminal domain"/>
    <property type="match status" value="1"/>
</dbReference>
<keyword evidence="2" id="KW-0547">Nucleotide-binding</keyword>
<feature type="domain" description="Calcineurin-like phosphoesterase" evidence="3">
    <location>
        <begin position="36"/>
        <end position="250"/>
    </location>
</feature>
<name>A0A1W6MZ30_9HYPH</name>
<proteinExistence type="inferred from homology"/>
<keyword evidence="6" id="KW-1185">Reference proteome</keyword>
<reference evidence="5 6" key="1">
    <citation type="submission" date="2017-02" db="EMBL/GenBank/DDBJ databases">
        <authorList>
            <person name="Peterson S.W."/>
        </authorList>
    </citation>
    <scope>NUCLEOTIDE SEQUENCE [LARGE SCALE GENOMIC DNA]</scope>
    <source>
        <strain evidence="5 6">S285</strain>
    </source>
</reference>
<protein>
    <recommendedName>
        <fullName evidence="7">Bifunctional metallophosphatase/5'-nucleotidase</fullName>
    </recommendedName>
</protein>
<feature type="domain" description="5'-Nucleotidase C-terminal" evidence="4">
    <location>
        <begin position="337"/>
        <end position="463"/>
    </location>
</feature>
<dbReference type="InterPro" id="IPR004843">
    <property type="entry name" value="Calcineurin-like_PHP"/>
</dbReference>
<dbReference type="Gene3D" id="3.60.21.10">
    <property type="match status" value="1"/>
</dbReference>
<dbReference type="PANTHER" id="PTHR11575">
    <property type="entry name" value="5'-NUCLEOTIDASE-RELATED"/>
    <property type="match status" value="1"/>
</dbReference>
<comment type="similarity">
    <text evidence="2">Belongs to the 5'-nucleotidase family.</text>
</comment>
<dbReference type="InterPro" id="IPR006179">
    <property type="entry name" value="5_nucleotidase/apyrase"/>
</dbReference>
<feature type="chain" id="PRO_5011817643" description="Bifunctional metallophosphatase/5'-nucleotidase" evidence="2">
    <location>
        <begin position="20"/>
        <end position="547"/>
    </location>
</feature>
<dbReference type="SUPFAM" id="SSF56300">
    <property type="entry name" value="Metallo-dependent phosphatases"/>
    <property type="match status" value="1"/>
</dbReference>
<feature type="signal peptide" evidence="2">
    <location>
        <begin position="1"/>
        <end position="19"/>
    </location>
</feature>
<dbReference type="EMBL" id="CP019948">
    <property type="protein sequence ID" value="ARN82828.1"/>
    <property type="molecule type" value="Genomic_DNA"/>
</dbReference>
<evidence type="ECO:0008006" key="7">
    <source>
        <dbReference type="Google" id="ProtNLM"/>
    </source>
</evidence>
<evidence type="ECO:0000313" key="6">
    <source>
        <dbReference type="Proteomes" id="UP000193978"/>
    </source>
</evidence>
<keyword evidence="1 2" id="KW-0732">Signal</keyword>
<organism evidence="5 6">
    <name type="scientific">Methylocystis bryophila</name>
    <dbReference type="NCBI Taxonomy" id="655015"/>
    <lineage>
        <taxon>Bacteria</taxon>
        <taxon>Pseudomonadati</taxon>
        <taxon>Pseudomonadota</taxon>
        <taxon>Alphaproteobacteria</taxon>
        <taxon>Hyphomicrobiales</taxon>
        <taxon>Methylocystaceae</taxon>
        <taxon>Methylocystis</taxon>
    </lineage>
</organism>
<evidence type="ECO:0000256" key="2">
    <source>
        <dbReference type="RuleBase" id="RU362119"/>
    </source>
</evidence>
<evidence type="ECO:0000259" key="3">
    <source>
        <dbReference type="Pfam" id="PF00149"/>
    </source>
</evidence>
<dbReference type="Pfam" id="PF00149">
    <property type="entry name" value="Metallophos"/>
    <property type="match status" value="1"/>
</dbReference>
<sequence>MASTSLAVMGMAAVTPVFAAAEPGFSAPAWKGKRVRLLHFTDTHAQLETHPEYLPGASPEIQSMGGYARLKTAIEREKASCEGPCFLLDGGDDFQGSGPATWSEGEVVLDPLNALNPDVFVPGNWEPAYGPERFKRLMARLNCPVVCYNFHDTTSGSRLFAPSVTLERGGVKVAFVGITDISASTRHPPAEFRGMDTTRMEGLREFVKELRARERPDLVVAVTHTGISLSRQIARETPEFDVILSGHTHERTARPILEGKVMIVEPGCFASFLGSLDVYIGDNGVAHHEFRLIPILEERYEEDQHVKALVDKSLAPYRDRMTKRIAVTETLLMRYDVLETTADDFITEAIRSAAKADIGFSNGFRFGPPVPPKTMTEGDLWNFLPMDARMKTGWITGKELRAYLENELELVFSKDPWKLSGGWGPRASGMDVTFRALAERGHRLVSVRVDGREIEDERRYAIAGCVRGGEPVDVICRHSGTHDAHELPLTVHEAIKDYLRAVPIIAPQRSGREKALDLPPVLFSQDAVFSPGGIASAPTTPAGLPPG</sequence>
<dbReference type="GO" id="GO:0009166">
    <property type="term" value="P:nucleotide catabolic process"/>
    <property type="evidence" value="ECO:0007669"/>
    <property type="project" value="InterPro"/>
</dbReference>
<evidence type="ECO:0000313" key="5">
    <source>
        <dbReference type="EMBL" id="ARN82828.1"/>
    </source>
</evidence>
<dbReference type="InterPro" id="IPR029052">
    <property type="entry name" value="Metallo-depent_PP-like"/>
</dbReference>
<dbReference type="PANTHER" id="PTHR11575:SF42">
    <property type="entry name" value="SULFUR OXIDATION PROTEIN SOXB"/>
    <property type="match status" value="1"/>
</dbReference>
<dbReference type="STRING" id="655015.B1812_19020"/>
<dbReference type="GO" id="GO:0030288">
    <property type="term" value="C:outer membrane-bounded periplasmic space"/>
    <property type="evidence" value="ECO:0007669"/>
    <property type="project" value="TreeGrafter"/>
</dbReference>
<evidence type="ECO:0000256" key="1">
    <source>
        <dbReference type="ARBA" id="ARBA00022729"/>
    </source>
</evidence>
<dbReference type="Pfam" id="PF02872">
    <property type="entry name" value="5_nucleotid_C"/>
    <property type="match status" value="1"/>
</dbReference>
<gene>
    <name evidence="5" type="ORF">B1812_19020</name>
</gene>
<dbReference type="InterPro" id="IPR008334">
    <property type="entry name" value="5'-Nucleotdase_C"/>
</dbReference>
<keyword evidence="2" id="KW-0378">Hydrolase</keyword>
<dbReference type="InterPro" id="IPR036907">
    <property type="entry name" value="5'-Nucleotdase_C_sf"/>
</dbReference>
<accession>A0A1W6MZ30</accession>
<dbReference type="GO" id="GO:0000166">
    <property type="term" value="F:nucleotide binding"/>
    <property type="evidence" value="ECO:0007669"/>
    <property type="project" value="UniProtKB-KW"/>
</dbReference>
<dbReference type="GO" id="GO:0016787">
    <property type="term" value="F:hydrolase activity"/>
    <property type="evidence" value="ECO:0007669"/>
    <property type="project" value="UniProtKB-KW"/>
</dbReference>